<evidence type="ECO:0000313" key="1">
    <source>
        <dbReference type="EMBL" id="EJW01742.1"/>
    </source>
</evidence>
<name>J9DK52_EDHAE</name>
<accession>J9DK52</accession>
<dbReference type="AlphaFoldDB" id="J9DK52"/>
<proteinExistence type="predicted"/>
<comment type="caution">
    <text evidence="1">The sequence shown here is derived from an EMBL/GenBank/DDBJ whole genome shotgun (WGS) entry which is preliminary data.</text>
</comment>
<dbReference type="InParanoid" id="J9DK52"/>
<dbReference type="InterPro" id="IPR016024">
    <property type="entry name" value="ARM-type_fold"/>
</dbReference>
<evidence type="ECO:0000313" key="2">
    <source>
        <dbReference type="Proteomes" id="UP000003163"/>
    </source>
</evidence>
<organism evidence="1 2">
    <name type="scientific">Edhazardia aedis (strain USNM 41457)</name>
    <name type="common">Microsporidian parasite</name>
    <dbReference type="NCBI Taxonomy" id="1003232"/>
    <lineage>
        <taxon>Eukaryota</taxon>
        <taxon>Fungi</taxon>
        <taxon>Fungi incertae sedis</taxon>
        <taxon>Microsporidia</taxon>
        <taxon>Edhazardia</taxon>
    </lineage>
</organism>
<dbReference type="SUPFAM" id="SSF48371">
    <property type="entry name" value="ARM repeat"/>
    <property type="match status" value="1"/>
</dbReference>
<protein>
    <submittedName>
        <fullName evidence="1">Uncharacterized protein</fullName>
    </submittedName>
</protein>
<dbReference type="STRING" id="1003232.J9DK52"/>
<dbReference type="Proteomes" id="UP000003163">
    <property type="component" value="Unassembled WGS sequence"/>
</dbReference>
<dbReference type="EMBL" id="AFBI03000116">
    <property type="protein sequence ID" value="EJW01742.1"/>
    <property type="molecule type" value="Genomic_DNA"/>
</dbReference>
<reference evidence="1 2" key="1">
    <citation type="submission" date="2011-08" db="EMBL/GenBank/DDBJ databases">
        <authorList>
            <person name="Liu Z.J."/>
            <person name="Shi F.L."/>
            <person name="Lu J.Q."/>
            <person name="Li M."/>
            <person name="Wang Z.L."/>
        </authorList>
    </citation>
    <scope>NUCLEOTIDE SEQUENCE [LARGE SCALE GENOMIC DNA]</scope>
    <source>
        <strain evidence="1 2">USNM 41457</strain>
    </source>
</reference>
<dbReference type="OrthoDB" id="27187at2759"/>
<keyword evidence="2" id="KW-1185">Reference proteome</keyword>
<sequence length="941" mass="111207">MAKVKKQTITDFFKVVEKSTSKNLPLLLKECVGAIKQENIGEISNIATLLLTVKPKEIPKKILVFLKNIVEELNLDSKKSAFINDIARNLVKFTKSTNKKTRLSAIFLIAFLKSDLNIDSFIVDLSERLFDIDRSVRKEAVLLLKEKQNLFVKDGIKVLHLFKDLLKHDNCAEVRKLVLNSILKNDSTFKAICERCHDTDFSVRKSFFNEVLWKLDFVNLPKPCFYYLIDVVFRNREFDVKYKFVEKIYLEFELKSKFFGFIREIKILQFKDFLSVLFEKFETPFSNGKMIFQQDEFEYKLGASKNIKKTNTKNFLDSQDFVQKRKVKFIKINKNKRLKTKNLDQLEIEKEKDVLKIKRMALFLEIKTKNDKKQKISNESSDNILGLIDNLYDQEKGAIANMSLLKENTNNKFSGVENIENEKKIPCLPLIQYKIDNNNCIDSWYYYLVYKENLNGRDSLELPEFQEYVAFIYDYFSSFIKLKSIRDMSLKNNIKSKNTEKSIHNEYNDNVIAKNPTINDEEINAILEKDLVFNEENWVVNEINDLKQSISIYNTKINDETIKNKNITEEDTIRSFCNISEQEQNSILDDDNTDYITSLLKILQFYDIFTDDYKKTLQNLLYKLLTTHTNEKLIEASFITLKKLPNDINLIGSIVKKNIQFIPEQIHFICKCIMQYIYPIQEIHKIIVNEIILNDKNNKYYYETLLHYVTKTDDININNLIIECNNIEILTDVIISKDIFGIKDKLEYLLIEQIEKSNMKVIPAICKLLLSQKIHGDIYLRFILLNYYKNIDNYTNQFLTVFLHEYFNKDTSLLVSNFTFILQELHDKKKFIRQSLFWIQNSSNKNDLSNLYYQICIEIYKISDQNKINLLWEVISSIEINDFNIICVKKIKYVLNQMKNKFENSDSVEDLITKFDNIDDGEEMQEEFIIYIRDDLGIERF</sequence>
<dbReference type="HOGENOM" id="CLU_311909_0_0_1"/>
<reference evidence="2" key="2">
    <citation type="submission" date="2015-07" db="EMBL/GenBank/DDBJ databases">
        <title>Contrasting host-pathogen interactions and genome evolution in two generalist and specialist microsporidian pathogens of mosquitoes.</title>
        <authorList>
            <consortium name="The Broad Institute Genomics Platform"/>
            <consortium name="The Broad Institute Genome Sequencing Center for Infectious Disease"/>
            <person name="Cuomo C.A."/>
            <person name="Sanscrainte N.D."/>
            <person name="Goldberg J.M."/>
            <person name="Heiman D."/>
            <person name="Young S."/>
            <person name="Zeng Q."/>
            <person name="Becnel J.J."/>
            <person name="Birren B.W."/>
        </authorList>
    </citation>
    <scope>NUCLEOTIDE SEQUENCE [LARGE SCALE GENOMIC DNA]</scope>
    <source>
        <strain evidence="2">USNM 41457</strain>
    </source>
</reference>
<dbReference type="VEuPathDB" id="MicrosporidiaDB:EDEG_03736"/>
<gene>
    <name evidence="1" type="ORF">EDEG_03736</name>
</gene>